<dbReference type="SUPFAM" id="SSF46689">
    <property type="entry name" value="Homeodomain-like"/>
    <property type="match status" value="2"/>
</dbReference>
<comment type="caution">
    <text evidence="5">The sequence shown here is derived from an EMBL/GenBank/DDBJ whole genome shotgun (WGS) entry which is preliminary data.</text>
</comment>
<keyword evidence="1" id="KW-0805">Transcription regulation</keyword>
<evidence type="ECO:0000313" key="6">
    <source>
        <dbReference type="Proteomes" id="UP000078454"/>
    </source>
</evidence>
<dbReference type="GO" id="GO:0043565">
    <property type="term" value="F:sequence-specific DNA binding"/>
    <property type="evidence" value="ECO:0007669"/>
    <property type="project" value="InterPro"/>
</dbReference>
<dbReference type="PANTHER" id="PTHR43280:SF28">
    <property type="entry name" value="HTH-TYPE TRANSCRIPTIONAL ACTIVATOR RHAS"/>
    <property type="match status" value="1"/>
</dbReference>
<organism evidence="5 6">
    <name type="scientific">Paenibacillus oryzisoli</name>
    <dbReference type="NCBI Taxonomy" id="1850517"/>
    <lineage>
        <taxon>Bacteria</taxon>
        <taxon>Bacillati</taxon>
        <taxon>Bacillota</taxon>
        <taxon>Bacilli</taxon>
        <taxon>Bacillales</taxon>
        <taxon>Paenibacillaceae</taxon>
        <taxon>Paenibacillus</taxon>
    </lineage>
</organism>
<evidence type="ECO:0000256" key="3">
    <source>
        <dbReference type="ARBA" id="ARBA00023163"/>
    </source>
</evidence>
<dbReference type="PANTHER" id="PTHR43280">
    <property type="entry name" value="ARAC-FAMILY TRANSCRIPTIONAL REGULATOR"/>
    <property type="match status" value="1"/>
</dbReference>
<dbReference type="PROSITE" id="PS01124">
    <property type="entry name" value="HTH_ARAC_FAMILY_2"/>
    <property type="match status" value="1"/>
</dbReference>
<proteinExistence type="predicted"/>
<gene>
    <name evidence="5" type="ORF">A8708_30300</name>
</gene>
<dbReference type="AlphaFoldDB" id="A0A198AI45"/>
<dbReference type="SMART" id="SM00342">
    <property type="entry name" value="HTH_ARAC"/>
    <property type="match status" value="1"/>
</dbReference>
<dbReference type="EMBL" id="LYPB01000049">
    <property type="protein sequence ID" value="OAS21179.1"/>
    <property type="molecule type" value="Genomic_DNA"/>
</dbReference>
<keyword evidence="2" id="KW-0238">DNA-binding</keyword>
<dbReference type="InterPro" id="IPR018062">
    <property type="entry name" value="HTH_AraC-typ_CS"/>
</dbReference>
<dbReference type="Pfam" id="PF12833">
    <property type="entry name" value="HTH_18"/>
    <property type="match status" value="1"/>
</dbReference>
<dbReference type="RefSeq" id="WP_068662755.1">
    <property type="nucleotide sequence ID" value="NZ_LYPB01000049.1"/>
</dbReference>
<keyword evidence="6" id="KW-1185">Reference proteome</keyword>
<evidence type="ECO:0000313" key="5">
    <source>
        <dbReference type="EMBL" id="OAS21179.1"/>
    </source>
</evidence>
<dbReference type="Gene3D" id="2.60.120.280">
    <property type="entry name" value="Regulatory protein AraC"/>
    <property type="match status" value="1"/>
</dbReference>
<dbReference type="STRING" id="1850517.A8708_30300"/>
<dbReference type="SUPFAM" id="SSF51215">
    <property type="entry name" value="Regulatory protein AraC"/>
    <property type="match status" value="1"/>
</dbReference>
<dbReference type="PROSITE" id="PS00041">
    <property type="entry name" value="HTH_ARAC_FAMILY_1"/>
    <property type="match status" value="1"/>
</dbReference>
<reference evidence="5 6" key="1">
    <citation type="submission" date="2016-05" db="EMBL/GenBank/DDBJ databases">
        <title>Paenibacillus sp. 1ZS3-15 nov., isolated from the rhizosphere soil.</title>
        <authorList>
            <person name="Zhang X.X."/>
            <person name="Zhang J."/>
        </authorList>
    </citation>
    <scope>NUCLEOTIDE SEQUENCE [LARGE SCALE GENOMIC DNA]</scope>
    <source>
        <strain evidence="5 6">1ZS3-15</strain>
    </source>
</reference>
<dbReference type="Proteomes" id="UP000078454">
    <property type="component" value="Unassembled WGS sequence"/>
</dbReference>
<sequence>MAVEVLENSLRSILTNLHVDVIVSKEQHICDDWERDNKVHSFNRLYYIVSGRGVLESDGVTYNLHPGQLILLPCHSAQKISIDSGQNFHKYWCHFTARVGNRDLFEMYRFPVSIDKLDCSEIEAWFQHMILSNDDPSPASILKARASLLSLLSQFLEQNFEEISDPLSATRKMHCVLQYIEQHLDQKITVEQLAGIAHYHPNYFIRAFHTTLGCSPIQYMKRLRIDKARKLLASDQPIGSIALAVGIEQHNFSTLFKTYTGFSPREFRRMLKHEGKSS</sequence>
<name>A0A198AI45_9BACL</name>
<dbReference type="Pfam" id="PF02311">
    <property type="entry name" value="AraC_binding"/>
    <property type="match status" value="1"/>
</dbReference>
<keyword evidence="3" id="KW-0804">Transcription</keyword>
<accession>A0A198AI45</accession>
<protein>
    <recommendedName>
        <fullName evidence="4">HTH araC/xylS-type domain-containing protein</fullName>
    </recommendedName>
</protein>
<dbReference type="OrthoDB" id="9780667at2"/>
<dbReference type="InterPro" id="IPR037923">
    <property type="entry name" value="HTH-like"/>
</dbReference>
<dbReference type="InterPro" id="IPR009057">
    <property type="entry name" value="Homeodomain-like_sf"/>
</dbReference>
<evidence type="ECO:0000259" key="4">
    <source>
        <dbReference type="PROSITE" id="PS01124"/>
    </source>
</evidence>
<dbReference type="InterPro" id="IPR018060">
    <property type="entry name" value="HTH_AraC"/>
</dbReference>
<evidence type="ECO:0000256" key="1">
    <source>
        <dbReference type="ARBA" id="ARBA00023015"/>
    </source>
</evidence>
<feature type="domain" description="HTH araC/xylS-type" evidence="4">
    <location>
        <begin position="174"/>
        <end position="270"/>
    </location>
</feature>
<evidence type="ECO:0000256" key="2">
    <source>
        <dbReference type="ARBA" id="ARBA00023125"/>
    </source>
</evidence>
<dbReference type="InterPro" id="IPR003313">
    <property type="entry name" value="AraC-bd"/>
</dbReference>
<dbReference type="Gene3D" id="1.10.10.60">
    <property type="entry name" value="Homeodomain-like"/>
    <property type="match status" value="2"/>
</dbReference>
<dbReference type="GO" id="GO:0003700">
    <property type="term" value="F:DNA-binding transcription factor activity"/>
    <property type="evidence" value="ECO:0007669"/>
    <property type="project" value="InterPro"/>
</dbReference>